<dbReference type="InterPro" id="IPR003018">
    <property type="entry name" value="GAF"/>
</dbReference>
<evidence type="ECO:0000313" key="7">
    <source>
        <dbReference type="Proteomes" id="UP000635245"/>
    </source>
</evidence>
<dbReference type="InterPro" id="IPR011006">
    <property type="entry name" value="CheY-like_superfamily"/>
</dbReference>
<dbReference type="SUPFAM" id="SSF52172">
    <property type="entry name" value="CheY-like"/>
    <property type="match status" value="1"/>
</dbReference>
<proteinExistence type="predicted"/>
<name>A0A934QYR4_9PSEU</name>
<dbReference type="PIRSF" id="PIRSF036625">
    <property type="entry name" value="GAF_ANTAR"/>
    <property type="match status" value="1"/>
</dbReference>
<dbReference type="InterPro" id="IPR012074">
    <property type="entry name" value="GAF_ANTAR"/>
</dbReference>
<dbReference type="SMART" id="SM01012">
    <property type="entry name" value="ANTAR"/>
    <property type="match status" value="1"/>
</dbReference>
<dbReference type="InterPro" id="IPR029016">
    <property type="entry name" value="GAF-like_dom_sf"/>
</dbReference>
<keyword evidence="4" id="KW-0804">Transcription</keyword>
<dbReference type="Pfam" id="PF03861">
    <property type="entry name" value="ANTAR"/>
    <property type="match status" value="1"/>
</dbReference>
<evidence type="ECO:0000313" key="6">
    <source>
        <dbReference type="EMBL" id="MBK1787754.1"/>
    </source>
</evidence>
<dbReference type="Pfam" id="PF13185">
    <property type="entry name" value="GAF_2"/>
    <property type="match status" value="1"/>
</dbReference>
<dbReference type="InterPro" id="IPR005561">
    <property type="entry name" value="ANTAR"/>
</dbReference>
<dbReference type="EMBL" id="JAENJH010000007">
    <property type="protein sequence ID" value="MBK1787754.1"/>
    <property type="molecule type" value="Genomic_DNA"/>
</dbReference>
<feature type="domain" description="ANTAR" evidence="5">
    <location>
        <begin position="196"/>
        <end position="257"/>
    </location>
</feature>
<dbReference type="GO" id="GO:0016301">
    <property type="term" value="F:kinase activity"/>
    <property type="evidence" value="ECO:0007669"/>
    <property type="project" value="UniProtKB-KW"/>
</dbReference>
<evidence type="ECO:0000256" key="4">
    <source>
        <dbReference type="ARBA" id="ARBA00023163"/>
    </source>
</evidence>
<accession>A0A934QYR4</accession>
<keyword evidence="2" id="KW-0418">Kinase</keyword>
<reference evidence="6" key="1">
    <citation type="submission" date="2020-12" db="EMBL/GenBank/DDBJ databases">
        <title>Prauserella sp. ASG 168, a novel actinomycete isolated from cave rock.</title>
        <authorList>
            <person name="Suriyachadkun C."/>
        </authorList>
    </citation>
    <scope>NUCLEOTIDE SEQUENCE</scope>
    <source>
        <strain evidence="6">ASG 168</strain>
    </source>
</reference>
<dbReference type="GO" id="GO:0003723">
    <property type="term" value="F:RNA binding"/>
    <property type="evidence" value="ECO:0007669"/>
    <property type="project" value="InterPro"/>
</dbReference>
<evidence type="ECO:0000259" key="5">
    <source>
        <dbReference type="PROSITE" id="PS50921"/>
    </source>
</evidence>
<keyword evidence="3" id="KW-0805">Transcription regulation</keyword>
<evidence type="ECO:0000256" key="3">
    <source>
        <dbReference type="ARBA" id="ARBA00023015"/>
    </source>
</evidence>
<evidence type="ECO:0000256" key="2">
    <source>
        <dbReference type="ARBA" id="ARBA00022777"/>
    </source>
</evidence>
<dbReference type="Gene3D" id="1.10.10.10">
    <property type="entry name" value="Winged helix-like DNA-binding domain superfamily/Winged helix DNA-binding domain"/>
    <property type="match status" value="1"/>
</dbReference>
<dbReference type="Gene3D" id="3.30.450.40">
    <property type="match status" value="1"/>
</dbReference>
<dbReference type="PROSITE" id="PS50921">
    <property type="entry name" value="ANTAR"/>
    <property type="match status" value="1"/>
</dbReference>
<protein>
    <submittedName>
        <fullName evidence="6">ANTAR domain-containing protein</fullName>
    </submittedName>
</protein>
<organism evidence="6 7">
    <name type="scientific">Prauserella cavernicola</name>
    <dbReference type="NCBI Taxonomy" id="2800127"/>
    <lineage>
        <taxon>Bacteria</taxon>
        <taxon>Bacillati</taxon>
        <taxon>Actinomycetota</taxon>
        <taxon>Actinomycetes</taxon>
        <taxon>Pseudonocardiales</taxon>
        <taxon>Pseudonocardiaceae</taxon>
        <taxon>Prauserella</taxon>
    </lineage>
</organism>
<dbReference type="AlphaFoldDB" id="A0A934QYR4"/>
<keyword evidence="7" id="KW-1185">Reference proteome</keyword>
<dbReference type="RefSeq" id="WP_200322707.1">
    <property type="nucleotide sequence ID" value="NZ_JAENJH010000007.1"/>
</dbReference>
<keyword evidence="1" id="KW-0808">Transferase</keyword>
<comment type="caution">
    <text evidence="6">The sequence shown here is derived from an EMBL/GenBank/DDBJ whole genome shotgun (WGS) entry which is preliminary data.</text>
</comment>
<evidence type="ECO:0000256" key="1">
    <source>
        <dbReference type="ARBA" id="ARBA00022679"/>
    </source>
</evidence>
<dbReference type="Proteomes" id="UP000635245">
    <property type="component" value="Unassembled WGS sequence"/>
</dbReference>
<dbReference type="SUPFAM" id="SSF55781">
    <property type="entry name" value="GAF domain-like"/>
    <property type="match status" value="1"/>
</dbReference>
<dbReference type="InterPro" id="IPR036388">
    <property type="entry name" value="WH-like_DNA-bd_sf"/>
</dbReference>
<sequence length="263" mass="28253">MVSEQEWVKERQLFAGVAPSADQAAAEPWTGPLAHEFAKVAHLLLDSPTVAGVLDRVVGAVKALVPEADFVSITLRTKEGRYTTPVRTDELADRLDELQYTFDEGPCVHATRTSGEGIVDVPDVSAGPWPRWASEAAALGVGSVFAVGLVPADDPPRLGALNLYSRQSHALDKVDRDLSIVLASHATVALAATTAMTSAEFEHAQLRAALESRDVIGQAKGILMQRRGLSAEGAFDLLRRTSQDLNIKLAKVAELFVNSRHDI</sequence>
<gene>
    <name evidence="6" type="ORF">JHE00_25785</name>
</gene>